<sequence length="139" mass="14505">MDVSAWRASVWWAVGLVLCVVAVVGWLSLDRVPPLRGRLRWVPFACCLAGLLVAVVRWVGIGPLGTGRGLGWTASDGASVGVGGVVRDELLVYHSSGLDMAPGWGLYVGVAGMTVLSALLFCAALFRPDAQMAGAEPQA</sequence>
<dbReference type="EMBL" id="BSDI01000017">
    <property type="protein sequence ID" value="GLH98636.1"/>
    <property type="molecule type" value="Genomic_DNA"/>
</dbReference>
<proteinExistence type="predicted"/>
<feature type="transmembrane region" description="Helical" evidence="1">
    <location>
        <begin position="41"/>
        <end position="60"/>
    </location>
</feature>
<comment type="caution">
    <text evidence="2">The sequence shown here is derived from an EMBL/GenBank/DDBJ whole genome shotgun (WGS) entry which is preliminary data.</text>
</comment>
<keyword evidence="1" id="KW-1133">Transmembrane helix</keyword>
<gene>
    <name evidence="2" type="ORF">Pa4123_39110</name>
</gene>
<keyword evidence="1" id="KW-0472">Membrane</keyword>
<name>A0ABQ5QVP1_9ACTN</name>
<organism evidence="2 3">
    <name type="scientific">Phytohabitans aurantiacus</name>
    <dbReference type="NCBI Taxonomy" id="3016789"/>
    <lineage>
        <taxon>Bacteria</taxon>
        <taxon>Bacillati</taxon>
        <taxon>Actinomycetota</taxon>
        <taxon>Actinomycetes</taxon>
        <taxon>Micromonosporales</taxon>
        <taxon>Micromonosporaceae</taxon>
    </lineage>
</organism>
<accession>A0ABQ5QVP1</accession>
<evidence type="ECO:0000256" key="1">
    <source>
        <dbReference type="SAM" id="Phobius"/>
    </source>
</evidence>
<evidence type="ECO:0000313" key="2">
    <source>
        <dbReference type="EMBL" id="GLH98636.1"/>
    </source>
</evidence>
<dbReference type="Proteomes" id="UP001144280">
    <property type="component" value="Unassembled WGS sequence"/>
</dbReference>
<evidence type="ECO:0000313" key="3">
    <source>
        <dbReference type="Proteomes" id="UP001144280"/>
    </source>
</evidence>
<protein>
    <submittedName>
        <fullName evidence="2">Uncharacterized protein</fullName>
    </submittedName>
</protein>
<feature type="transmembrane region" description="Helical" evidence="1">
    <location>
        <begin position="6"/>
        <end position="29"/>
    </location>
</feature>
<reference evidence="2" key="1">
    <citation type="submission" date="2022-12" db="EMBL/GenBank/DDBJ databases">
        <title>New Phytohabitans aurantiacus sp. RD004123 nov., an actinomycete isolated from soil.</title>
        <authorList>
            <person name="Triningsih D.W."/>
            <person name="Harunari E."/>
            <person name="Igarashi Y."/>
        </authorList>
    </citation>
    <scope>NUCLEOTIDE SEQUENCE</scope>
    <source>
        <strain evidence="2">RD004123</strain>
    </source>
</reference>
<keyword evidence="3" id="KW-1185">Reference proteome</keyword>
<feature type="transmembrane region" description="Helical" evidence="1">
    <location>
        <begin position="104"/>
        <end position="126"/>
    </location>
</feature>
<keyword evidence="1" id="KW-0812">Transmembrane</keyword>